<keyword evidence="1" id="KW-1133">Transmembrane helix</keyword>
<feature type="transmembrane region" description="Helical" evidence="1">
    <location>
        <begin position="57"/>
        <end position="76"/>
    </location>
</feature>
<keyword evidence="1" id="KW-0812">Transmembrane</keyword>
<keyword evidence="3" id="KW-1185">Reference proteome</keyword>
<accession>A0AAN9PYN7</accession>
<proteinExistence type="predicted"/>
<organism evidence="2 3">
    <name type="scientific">Clitoria ternatea</name>
    <name type="common">Butterfly pea</name>
    <dbReference type="NCBI Taxonomy" id="43366"/>
    <lineage>
        <taxon>Eukaryota</taxon>
        <taxon>Viridiplantae</taxon>
        <taxon>Streptophyta</taxon>
        <taxon>Embryophyta</taxon>
        <taxon>Tracheophyta</taxon>
        <taxon>Spermatophyta</taxon>
        <taxon>Magnoliopsida</taxon>
        <taxon>eudicotyledons</taxon>
        <taxon>Gunneridae</taxon>
        <taxon>Pentapetalae</taxon>
        <taxon>rosids</taxon>
        <taxon>fabids</taxon>
        <taxon>Fabales</taxon>
        <taxon>Fabaceae</taxon>
        <taxon>Papilionoideae</taxon>
        <taxon>50 kb inversion clade</taxon>
        <taxon>NPAAA clade</taxon>
        <taxon>indigoferoid/millettioid clade</taxon>
        <taxon>Phaseoleae</taxon>
        <taxon>Clitoria</taxon>
    </lineage>
</organism>
<dbReference type="EMBL" id="JAYKXN010000001">
    <property type="protein sequence ID" value="KAK7317480.1"/>
    <property type="molecule type" value="Genomic_DNA"/>
</dbReference>
<protein>
    <submittedName>
        <fullName evidence="2">Uncharacterized protein</fullName>
    </submittedName>
</protein>
<feature type="transmembrane region" description="Helical" evidence="1">
    <location>
        <begin position="20"/>
        <end position="37"/>
    </location>
</feature>
<dbReference type="AlphaFoldDB" id="A0AAN9PYN7"/>
<evidence type="ECO:0000313" key="3">
    <source>
        <dbReference type="Proteomes" id="UP001359559"/>
    </source>
</evidence>
<name>A0AAN9PYN7_CLITE</name>
<evidence type="ECO:0000256" key="1">
    <source>
        <dbReference type="SAM" id="Phobius"/>
    </source>
</evidence>
<evidence type="ECO:0000313" key="2">
    <source>
        <dbReference type="EMBL" id="KAK7317480.1"/>
    </source>
</evidence>
<sequence length="78" mass="9376">MLHFVKLLYHQCFNTSAKNYYLSFCILFCFYPLVSRLGVEPWFQRFIPTPNTYCDDLLNMTVLAYCKLFLYSLFSFQS</sequence>
<gene>
    <name evidence="2" type="ORF">RJT34_01753</name>
</gene>
<comment type="caution">
    <text evidence="2">The sequence shown here is derived from an EMBL/GenBank/DDBJ whole genome shotgun (WGS) entry which is preliminary data.</text>
</comment>
<reference evidence="2 3" key="1">
    <citation type="submission" date="2024-01" db="EMBL/GenBank/DDBJ databases">
        <title>The genomes of 5 underutilized Papilionoideae crops provide insights into root nodulation and disease resistance.</title>
        <authorList>
            <person name="Yuan L."/>
        </authorList>
    </citation>
    <scope>NUCLEOTIDE SEQUENCE [LARGE SCALE GENOMIC DNA]</scope>
    <source>
        <strain evidence="2">LY-2023</strain>
        <tissue evidence="2">Leaf</tissue>
    </source>
</reference>
<dbReference type="Proteomes" id="UP001359559">
    <property type="component" value="Unassembled WGS sequence"/>
</dbReference>
<keyword evidence="1" id="KW-0472">Membrane</keyword>